<sequence length="38" mass="4252">MVDSFMEMGTGNQTWTRVVSTSSRLALMRVPIDALNVH</sequence>
<proteinExistence type="predicted"/>
<keyword evidence="2" id="KW-1185">Reference proteome</keyword>
<dbReference type="AlphaFoldDB" id="A0AAV5JHQ7"/>
<comment type="caution">
    <text evidence="1">The sequence shown here is derived from an EMBL/GenBank/DDBJ whole genome shotgun (WGS) entry which is preliminary data.</text>
</comment>
<organism evidence="1 2">
    <name type="scientific">Rubroshorea leprosula</name>
    <dbReference type="NCBI Taxonomy" id="152421"/>
    <lineage>
        <taxon>Eukaryota</taxon>
        <taxon>Viridiplantae</taxon>
        <taxon>Streptophyta</taxon>
        <taxon>Embryophyta</taxon>
        <taxon>Tracheophyta</taxon>
        <taxon>Spermatophyta</taxon>
        <taxon>Magnoliopsida</taxon>
        <taxon>eudicotyledons</taxon>
        <taxon>Gunneridae</taxon>
        <taxon>Pentapetalae</taxon>
        <taxon>rosids</taxon>
        <taxon>malvids</taxon>
        <taxon>Malvales</taxon>
        <taxon>Dipterocarpaceae</taxon>
        <taxon>Rubroshorea</taxon>
    </lineage>
</organism>
<evidence type="ECO:0000313" key="1">
    <source>
        <dbReference type="EMBL" id="GKV11600.1"/>
    </source>
</evidence>
<name>A0AAV5JHQ7_9ROSI</name>
<dbReference type="Proteomes" id="UP001054252">
    <property type="component" value="Unassembled WGS sequence"/>
</dbReference>
<accession>A0AAV5JHQ7</accession>
<protein>
    <submittedName>
        <fullName evidence="1">Uncharacterized protein</fullName>
    </submittedName>
</protein>
<gene>
    <name evidence="1" type="ORF">SLEP1_g22844</name>
</gene>
<evidence type="ECO:0000313" key="2">
    <source>
        <dbReference type="Proteomes" id="UP001054252"/>
    </source>
</evidence>
<dbReference type="EMBL" id="BPVZ01000034">
    <property type="protein sequence ID" value="GKV11600.1"/>
    <property type="molecule type" value="Genomic_DNA"/>
</dbReference>
<reference evidence="1 2" key="1">
    <citation type="journal article" date="2021" name="Commun. Biol.">
        <title>The genome of Shorea leprosula (Dipterocarpaceae) highlights the ecological relevance of drought in aseasonal tropical rainforests.</title>
        <authorList>
            <person name="Ng K.K.S."/>
            <person name="Kobayashi M.J."/>
            <person name="Fawcett J.A."/>
            <person name="Hatakeyama M."/>
            <person name="Paape T."/>
            <person name="Ng C.H."/>
            <person name="Ang C.C."/>
            <person name="Tnah L.H."/>
            <person name="Lee C.T."/>
            <person name="Nishiyama T."/>
            <person name="Sese J."/>
            <person name="O'Brien M.J."/>
            <person name="Copetti D."/>
            <person name="Mohd Noor M.I."/>
            <person name="Ong R.C."/>
            <person name="Putra M."/>
            <person name="Sireger I.Z."/>
            <person name="Indrioko S."/>
            <person name="Kosugi Y."/>
            <person name="Izuno A."/>
            <person name="Isagi Y."/>
            <person name="Lee S.L."/>
            <person name="Shimizu K.K."/>
        </authorList>
    </citation>
    <scope>NUCLEOTIDE SEQUENCE [LARGE SCALE GENOMIC DNA]</scope>
    <source>
        <strain evidence="1">214</strain>
    </source>
</reference>